<dbReference type="EMBL" id="CP011125">
    <property type="protein sequence ID" value="AKF03038.1"/>
    <property type="molecule type" value="Genomic_DNA"/>
</dbReference>
<dbReference type="Proteomes" id="UP000034883">
    <property type="component" value="Chromosome"/>
</dbReference>
<gene>
    <name evidence="1" type="ORF">DB32_000187</name>
</gene>
<dbReference type="KEGG" id="samy:DB32_000187"/>
<keyword evidence="2" id="KW-1185">Reference proteome</keyword>
<evidence type="ECO:0000313" key="2">
    <source>
        <dbReference type="Proteomes" id="UP000034883"/>
    </source>
</evidence>
<dbReference type="STRING" id="927083.DB32_000187"/>
<sequence>MTSIDTRSKSIAIALLALALGGCGDGPPARVPATITVRAEPARLWFHSDQEVVVAATVTDATGEELEAPTLVWTAEPASSVTAGAPDADPRRARFTLTTPGATTVTGCVAPAREGDEPTLCSSIVLRVDDGMPSLELETPAPGAELDDPSGIVVRGSVADRGVVRVYVNGVGVTPDDVGAFETTVPATFGVTHLAVDASDGLTEVSHVEMDVLWAPAFLPATSEDGLPALTLTDGLALRLGSAFFDDGLALDATTSPILTRDLADLLELVVTRLDVSSLVPDPVIDSPPTFTLRVTDVTLGDPRAELAITDEGVDLFLRIGAIEASTSGALTFEGESLPLDGVLRASAVAHARLTVRKESEDAEIVVEMGELEVAIESATGDFTSDETDAVFLLAEGVLRRTLEDTLGDAVHETVASSVPAVLRDALSAIDGALAGQSFSLDSAPFPPITISIDGGMRALDTTFEREMLATLRTSIGTNVASVHPETRGVAQLDASAMTPAFFRDGSIALGVRLELLNGLLHGLWSSGLLDLDVTPLLPEAVTTLVSEAHLEGRLPPVLRPPASDEGDDLVLGVGQLELALVFQGEPARFAVRIDAGVRVDVIDNRIAIDVAETPEITVWTLVPPSNPRLLTPDIVRNLLLDLWPDLRASLTSGLALELPLPAVGDLGGLAPDLAALTLELEMNGRLRPRGGVLVLDAQLVGTLPVE</sequence>
<dbReference type="AlphaFoldDB" id="A0A0F6YEZ5"/>
<name>A0A0F6YEZ5_9BACT</name>
<protein>
    <submittedName>
        <fullName evidence="1">Uncharacterized protein</fullName>
    </submittedName>
</protein>
<dbReference type="OrthoDB" id="5480894at2"/>
<reference evidence="1 2" key="1">
    <citation type="submission" date="2015-03" db="EMBL/GenBank/DDBJ databases">
        <title>Genome assembly of Sandaracinus amylolyticus DSM 53668.</title>
        <authorList>
            <person name="Sharma G."/>
            <person name="Subramanian S."/>
        </authorList>
    </citation>
    <scope>NUCLEOTIDE SEQUENCE [LARGE SCALE GENOMIC DNA]</scope>
    <source>
        <strain evidence="1 2">DSM 53668</strain>
    </source>
</reference>
<proteinExistence type="predicted"/>
<dbReference type="RefSeq" id="WP_053230517.1">
    <property type="nucleotide sequence ID" value="NZ_CP011125.1"/>
</dbReference>
<dbReference type="Gene3D" id="2.60.40.10">
    <property type="entry name" value="Immunoglobulins"/>
    <property type="match status" value="1"/>
</dbReference>
<dbReference type="InterPro" id="IPR013783">
    <property type="entry name" value="Ig-like_fold"/>
</dbReference>
<dbReference type="PROSITE" id="PS51257">
    <property type="entry name" value="PROKAR_LIPOPROTEIN"/>
    <property type="match status" value="1"/>
</dbReference>
<organism evidence="1 2">
    <name type="scientific">Sandaracinus amylolyticus</name>
    <dbReference type="NCBI Taxonomy" id="927083"/>
    <lineage>
        <taxon>Bacteria</taxon>
        <taxon>Pseudomonadati</taxon>
        <taxon>Myxococcota</taxon>
        <taxon>Polyangia</taxon>
        <taxon>Polyangiales</taxon>
        <taxon>Sandaracinaceae</taxon>
        <taxon>Sandaracinus</taxon>
    </lineage>
</organism>
<accession>A0A0F6YEZ5</accession>
<evidence type="ECO:0000313" key="1">
    <source>
        <dbReference type="EMBL" id="AKF03038.1"/>
    </source>
</evidence>